<dbReference type="Gene3D" id="1.25.40.10">
    <property type="entry name" value="Tetratricopeptide repeat domain"/>
    <property type="match status" value="2"/>
</dbReference>
<dbReference type="EMBL" id="CP060719">
    <property type="protein sequence ID" value="QNN70986.1"/>
    <property type="molecule type" value="Genomic_DNA"/>
</dbReference>
<protein>
    <submittedName>
        <fullName evidence="2">Tetratricopeptide repeat protein</fullName>
    </submittedName>
</protein>
<reference evidence="2 3" key="1">
    <citation type="submission" date="2020-08" db="EMBL/GenBank/DDBJ databases">
        <title>Genome sequence of Thermomonas carbonis KCTC 42013T.</title>
        <authorList>
            <person name="Hyun D.-W."/>
            <person name="Bae J.-W."/>
        </authorList>
    </citation>
    <scope>NUCLEOTIDE SEQUENCE [LARGE SCALE GENOMIC DNA]</scope>
    <source>
        <strain evidence="2 3">KCTC 42013</strain>
    </source>
</reference>
<evidence type="ECO:0000313" key="3">
    <source>
        <dbReference type="Proteomes" id="UP000515804"/>
    </source>
</evidence>
<feature type="compositionally biased region" description="Basic and acidic residues" evidence="1">
    <location>
        <begin position="72"/>
        <end position="95"/>
    </location>
</feature>
<evidence type="ECO:0000313" key="2">
    <source>
        <dbReference type="EMBL" id="QNN70986.1"/>
    </source>
</evidence>
<gene>
    <name evidence="2" type="ORF">H9L16_05250</name>
</gene>
<dbReference type="AlphaFoldDB" id="A0A7G9ST11"/>
<sequence>MAGRIVPARFKRRAFCYGAIPAAIPHPFSSSRFAMKPTFRRPLVTSIAAVLGLALLAPVAAQDPASGSRTKSMREQRAERMAELGKGKEDAKQAEQKPALYPNATRTAPDAKSSGKMIKNLQALQKQFEEQDMPGVIAKAEEIAAMPAANAYDKSFAYSMAANAAADQDDQAKAAEYFRKAVEANGLDNDNHYTTMYNQAVIQFGLEKYPEALATMDRFLAETKSEKPEHQAFRAGILANMGRHDEAAGIYKDLIGKNPTDKRILMNAVAALQNADKLDEANVLLEDAYKRGMLTESRELRALYIGYMNASRWEDTQKVIDAGVSSGVLQPGPDLARDYQILAQNAYADDKIPLAIGLYEKAAPMAADGEAYLNLAKVLEYSGKKAEAKAAAQKALDKGVKKPEEAKGILSR</sequence>
<evidence type="ECO:0000256" key="1">
    <source>
        <dbReference type="SAM" id="MobiDB-lite"/>
    </source>
</evidence>
<keyword evidence="3" id="KW-1185">Reference proteome</keyword>
<dbReference type="InterPro" id="IPR011990">
    <property type="entry name" value="TPR-like_helical_dom_sf"/>
</dbReference>
<feature type="region of interest" description="Disordered" evidence="1">
    <location>
        <begin position="64"/>
        <end position="96"/>
    </location>
</feature>
<name>A0A7G9ST11_9GAMM</name>
<dbReference type="SUPFAM" id="SSF48452">
    <property type="entry name" value="TPR-like"/>
    <property type="match status" value="2"/>
</dbReference>
<dbReference type="Pfam" id="PF13432">
    <property type="entry name" value="TPR_16"/>
    <property type="match status" value="1"/>
</dbReference>
<proteinExistence type="predicted"/>
<organism evidence="2 3">
    <name type="scientific">Thermomonas carbonis</name>
    <dbReference type="NCBI Taxonomy" id="1463158"/>
    <lineage>
        <taxon>Bacteria</taxon>
        <taxon>Pseudomonadati</taxon>
        <taxon>Pseudomonadota</taxon>
        <taxon>Gammaproteobacteria</taxon>
        <taxon>Lysobacterales</taxon>
        <taxon>Lysobacteraceae</taxon>
        <taxon>Thermomonas</taxon>
    </lineage>
</organism>
<dbReference type="Proteomes" id="UP000515804">
    <property type="component" value="Chromosome"/>
</dbReference>
<dbReference type="KEGG" id="tcn:H9L16_05250"/>
<dbReference type="InterPro" id="IPR019734">
    <property type="entry name" value="TPR_rpt"/>
</dbReference>
<dbReference type="SMART" id="SM00028">
    <property type="entry name" value="TPR"/>
    <property type="match status" value="4"/>
</dbReference>
<accession>A0A7G9ST11</accession>
<dbReference type="RefSeq" id="WP_187553501.1">
    <property type="nucleotide sequence ID" value="NZ_BMZL01000001.1"/>
</dbReference>